<proteinExistence type="predicted"/>
<evidence type="ECO:0000313" key="1">
    <source>
        <dbReference type="EMBL" id="QCI67318.1"/>
    </source>
</evidence>
<dbReference type="CDD" id="cd00090">
    <property type="entry name" value="HTH_ARSR"/>
    <property type="match status" value="1"/>
</dbReference>
<dbReference type="InterPro" id="IPR011991">
    <property type="entry name" value="ArsR-like_HTH"/>
</dbReference>
<dbReference type="Proteomes" id="UP000298781">
    <property type="component" value="Chromosome"/>
</dbReference>
<dbReference type="KEGG" id="pstg:E8M01_25690"/>
<dbReference type="InterPro" id="IPR036390">
    <property type="entry name" value="WH_DNA-bd_sf"/>
</dbReference>
<accession>A0A4D7BB12</accession>
<dbReference type="Pfam" id="PF12840">
    <property type="entry name" value="HTH_20"/>
    <property type="match status" value="1"/>
</dbReference>
<organism evidence="1 2">
    <name type="scientific">Phreatobacter stygius</name>
    <dbReference type="NCBI Taxonomy" id="1940610"/>
    <lineage>
        <taxon>Bacteria</taxon>
        <taxon>Pseudomonadati</taxon>
        <taxon>Pseudomonadota</taxon>
        <taxon>Alphaproteobacteria</taxon>
        <taxon>Hyphomicrobiales</taxon>
        <taxon>Phreatobacteraceae</taxon>
        <taxon>Phreatobacter</taxon>
    </lineage>
</organism>
<evidence type="ECO:0000313" key="2">
    <source>
        <dbReference type="Proteomes" id="UP000298781"/>
    </source>
</evidence>
<dbReference type="InterPro" id="IPR036388">
    <property type="entry name" value="WH-like_DNA-bd_sf"/>
</dbReference>
<dbReference type="EMBL" id="CP039690">
    <property type="protein sequence ID" value="QCI67318.1"/>
    <property type="molecule type" value="Genomic_DNA"/>
</dbReference>
<protein>
    <submittedName>
        <fullName evidence="1">ArsR family transcriptional regulator</fullName>
    </submittedName>
</protein>
<dbReference type="Gene3D" id="1.10.10.10">
    <property type="entry name" value="Winged helix-like DNA-binding domain superfamily/Winged helix DNA-binding domain"/>
    <property type="match status" value="1"/>
</dbReference>
<sequence>MLDVEVIADPMAATVALEPVRSRLLAELSEPASAAALAQRIGMARQKVNYHLRALEAHRLVRVAEERQWGGLTERLLVATARSYVVSPDALGAVGSDPARGGDRLSASYLIALGARIVREVGDLWRRAIAADKRLATLAIDTEIRFRSAAERAAFTHELTGAITALVARYHDGDAPGGRRHRLVLVAHPLPPDAGRETMPCQ</sequence>
<gene>
    <name evidence="1" type="ORF">E8M01_25690</name>
</gene>
<dbReference type="GO" id="GO:0006355">
    <property type="term" value="P:regulation of DNA-templated transcription"/>
    <property type="evidence" value="ECO:0007669"/>
    <property type="project" value="UniProtKB-ARBA"/>
</dbReference>
<reference evidence="1 2" key="1">
    <citation type="submission" date="2019-04" db="EMBL/GenBank/DDBJ databases">
        <title>Phreatobacter aquaticus sp. nov.</title>
        <authorList>
            <person name="Choi A."/>
        </authorList>
    </citation>
    <scope>NUCLEOTIDE SEQUENCE [LARGE SCALE GENOMIC DNA]</scope>
    <source>
        <strain evidence="1 2">KCTC 52518</strain>
    </source>
</reference>
<keyword evidence="2" id="KW-1185">Reference proteome</keyword>
<dbReference type="RefSeq" id="WP_136962749.1">
    <property type="nucleotide sequence ID" value="NZ_CP039690.1"/>
</dbReference>
<dbReference type="AlphaFoldDB" id="A0A4D7BB12"/>
<dbReference type="SUPFAM" id="SSF46785">
    <property type="entry name" value="Winged helix' DNA-binding domain"/>
    <property type="match status" value="1"/>
</dbReference>
<name>A0A4D7BB12_9HYPH</name>
<dbReference type="OrthoDB" id="9788770at2"/>